<evidence type="ECO:0000313" key="3">
    <source>
        <dbReference type="Proteomes" id="UP000245720"/>
    </source>
</evidence>
<dbReference type="CDD" id="cd14255">
    <property type="entry name" value="Dockerin_III"/>
    <property type="match status" value="1"/>
</dbReference>
<evidence type="ECO:0000313" key="2">
    <source>
        <dbReference type="EMBL" id="PWJ10791.1"/>
    </source>
</evidence>
<accession>A0A315XYK6</accession>
<dbReference type="AlphaFoldDB" id="A0A315XYK6"/>
<reference evidence="2 3" key="1">
    <citation type="submission" date="2018-05" db="EMBL/GenBank/DDBJ databases">
        <title>The Hungate 1000. A catalogue of reference genomes from the rumen microbiome.</title>
        <authorList>
            <person name="Kelly W."/>
        </authorList>
    </citation>
    <scope>NUCLEOTIDE SEQUENCE [LARGE SCALE GENOMIC DNA]</scope>
    <source>
        <strain evidence="2 3">SAb67</strain>
    </source>
</reference>
<name>A0A315XYK6_RUMFL</name>
<dbReference type="GO" id="GO:0000272">
    <property type="term" value="P:polysaccharide catabolic process"/>
    <property type="evidence" value="ECO:0007669"/>
    <property type="project" value="InterPro"/>
</dbReference>
<dbReference type="InterPro" id="IPR002105">
    <property type="entry name" value="Dockerin_1_rpt"/>
</dbReference>
<dbReference type="InterPro" id="IPR036439">
    <property type="entry name" value="Dockerin_dom_sf"/>
</dbReference>
<sequence length="303" mass="32570">MKKIISLISSIVLAAGMTTALAANAEEEKKIEIDYKPSFYFKAEEGTGVEVLKYGTVFVNKTVAGEGAKVSASVYFKDDDKCAGQVFAKWNCDNPDLQLTDLTGPFAKAGNCPFKITGINSDADLVNTMDTFPDLNMLIINYMDTNVMRPMQLAGSASDDYPLAYFSAKFKDGAAGGSYDIKMYDDGKTFRTNVAPRFVDDLSISVDIFPAEDSESLRVNASDRKLGDINNDGKIDAVDASGILAAYAKISSNKDSEMTADQMAAADVDGNRKVDAVDASNVLGYYAYISGSGSGTLNEFVKK</sequence>
<dbReference type="EMBL" id="QGDI01000012">
    <property type="protein sequence ID" value="PWJ10791.1"/>
    <property type="molecule type" value="Genomic_DNA"/>
</dbReference>
<evidence type="ECO:0000256" key="1">
    <source>
        <dbReference type="SAM" id="SignalP"/>
    </source>
</evidence>
<proteinExistence type="predicted"/>
<gene>
    <name evidence="2" type="ORF">IE37_02826</name>
</gene>
<dbReference type="Gene3D" id="1.10.1330.10">
    <property type="entry name" value="Dockerin domain"/>
    <property type="match status" value="2"/>
</dbReference>
<evidence type="ECO:0008006" key="4">
    <source>
        <dbReference type="Google" id="ProtNLM"/>
    </source>
</evidence>
<dbReference type="RefSeq" id="WP_109727541.1">
    <property type="nucleotide sequence ID" value="NZ_CACVSX010000003.1"/>
</dbReference>
<dbReference type="Pfam" id="PF00404">
    <property type="entry name" value="Dockerin_1"/>
    <property type="match status" value="1"/>
</dbReference>
<protein>
    <recommendedName>
        <fullName evidence="4">Dockerin domain-containing protein</fullName>
    </recommendedName>
</protein>
<dbReference type="SUPFAM" id="SSF63446">
    <property type="entry name" value="Type I dockerin domain"/>
    <property type="match status" value="1"/>
</dbReference>
<organism evidence="2 3">
    <name type="scientific">Ruminococcus flavefaciens</name>
    <dbReference type="NCBI Taxonomy" id="1265"/>
    <lineage>
        <taxon>Bacteria</taxon>
        <taxon>Bacillati</taxon>
        <taxon>Bacillota</taxon>
        <taxon>Clostridia</taxon>
        <taxon>Eubacteriales</taxon>
        <taxon>Oscillospiraceae</taxon>
        <taxon>Ruminococcus</taxon>
    </lineage>
</organism>
<dbReference type="GO" id="GO:0004553">
    <property type="term" value="F:hydrolase activity, hydrolyzing O-glycosyl compounds"/>
    <property type="evidence" value="ECO:0007669"/>
    <property type="project" value="InterPro"/>
</dbReference>
<keyword evidence="1" id="KW-0732">Signal</keyword>
<dbReference type="OrthoDB" id="1817974at2"/>
<comment type="caution">
    <text evidence="2">The sequence shown here is derived from an EMBL/GenBank/DDBJ whole genome shotgun (WGS) entry which is preliminary data.</text>
</comment>
<feature type="signal peptide" evidence="1">
    <location>
        <begin position="1"/>
        <end position="22"/>
    </location>
</feature>
<dbReference type="Proteomes" id="UP000245720">
    <property type="component" value="Unassembled WGS sequence"/>
</dbReference>
<feature type="chain" id="PRO_5016421887" description="Dockerin domain-containing protein" evidence="1">
    <location>
        <begin position="23"/>
        <end position="303"/>
    </location>
</feature>